<keyword evidence="3" id="KW-1185">Reference proteome</keyword>
<evidence type="ECO:0000313" key="3">
    <source>
        <dbReference type="Proteomes" id="UP000799753"/>
    </source>
</evidence>
<feature type="region of interest" description="Disordered" evidence="1">
    <location>
        <begin position="1"/>
        <end position="141"/>
    </location>
</feature>
<proteinExistence type="predicted"/>
<evidence type="ECO:0000313" key="2">
    <source>
        <dbReference type="EMBL" id="KAF2644281.1"/>
    </source>
</evidence>
<dbReference type="Proteomes" id="UP000799753">
    <property type="component" value="Unassembled WGS sequence"/>
</dbReference>
<dbReference type="AlphaFoldDB" id="A0A6A6SBS5"/>
<reference evidence="2" key="1">
    <citation type="journal article" date="2020" name="Stud. Mycol.">
        <title>101 Dothideomycetes genomes: a test case for predicting lifestyles and emergence of pathogens.</title>
        <authorList>
            <person name="Haridas S."/>
            <person name="Albert R."/>
            <person name="Binder M."/>
            <person name="Bloem J."/>
            <person name="Labutti K."/>
            <person name="Salamov A."/>
            <person name="Andreopoulos B."/>
            <person name="Baker S."/>
            <person name="Barry K."/>
            <person name="Bills G."/>
            <person name="Bluhm B."/>
            <person name="Cannon C."/>
            <person name="Castanera R."/>
            <person name="Culley D."/>
            <person name="Daum C."/>
            <person name="Ezra D."/>
            <person name="Gonzalez J."/>
            <person name="Henrissat B."/>
            <person name="Kuo A."/>
            <person name="Liang C."/>
            <person name="Lipzen A."/>
            <person name="Lutzoni F."/>
            <person name="Magnuson J."/>
            <person name="Mondo S."/>
            <person name="Nolan M."/>
            <person name="Ohm R."/>
            <person name="Pangilinan J."/>
            <person name="Park H.-J."/>
            <person name="Ramirez L."/>
            <person name="Alfaro M."/>
            <person name="Sun H."/>
            <person name="Tritt A."/>
            <person name="Yoshinaga Y."/>
            <person name="Zwiers L.-H."/>
            <person name="Turgeon B."/>
            <person name="Goodwin S."/>
            <person name="Spatafora J."/>
            <person name="Crous P."/>
            <person name="Grigoriev I."/>
        </authorList>
    </citation>
    <scope>NUCLEOTIDE SEQUENCE</scope>
    <source>
        <strain evidence="2">CBS 473.64</strain>
    </source>
</reference>
<gene>
    <name evidence="2" type="ORF">P280DRAFT_477675</name>
</gene>
<evidence type="ECO:0000256" key="1">
    <source>
        <dbReference type="SAM" id="MobiDB-lite"/>
    </source>
</evidence>
<feature type="region of interest" description="Disordered" evidence="1">
    <location>
        <begin position="165"/>
        <end position="189"/>
    </location>
</feature>
<feature type="compositionally biased region" description="Low complexity" evidence="1">
    <location>
        <begin position="14"/>
        <end position="27"/>
    </location>
</feature>
<sequence length="189" mass="20046">MPTRTRNTSGETGELASDSEAVASESGEAVEEEEEEEQDAASEAIASSSDEEPEPHRSLLTKLLARARAKSNRGIVVREAPLSLPVHQDNDYDVSPPASLLVSAPSPSPSPSLSLSHTPGPSSAAPPRSSSRLPPSKTIRNSFLHPLHHRVVVLFAGRGRFLPPLSPGTVPLRPRSSSDTTPWGAVRAK</sequence>
<feature type="compositionally biased region" description="Acidic residues" evidence="1">
    <location>
        <begin position="28"/>
        <end position="40"/>
    </location>
</feature>
<protein>
    <submittedName>
        <fullName evidence="2">Uncharacterized protein</fullName>
    </submittedName>
</protein>
<feature type="compositionally biased region" description="Low complexity" evidence="1">
    <location>
        <begin position="95"/>
        <end position="136"/>
    </location>
</feature>
<organism evidence="2 3">
    <name type="scientific">Massarina eburnea CBS 473.64</name>
    <dbReference type="NCBI Taxonomy" id="1395130"/>
    <lineage>
        <taxon>Eukaryota</taxon>
        <taxon>Fungi</taxon>
        <taxon>Dikarya</taxon>
        <taxon>Ascomycota</taxon>
        <taxon>Pezizomycotina</taxon>
        <taxon>Dothideomycetes</taxon>
        <taxon>Pleosporomycetidae</taxon>
        <taxon>Pleosporales</taxon>
        <taxon>Massarineae</taxon>
        <taxon>Massarinaceae</taxon>
        <taxon>Massarina</taxon>
    </lineage>
</organism>
<name>A0A6A6SBS5_9PLEO</name>
<feature type="compositionally biased region" description="Polar residues" evidence="1">
    <location>
        <begin position="1"/>
        <end position="11"/>
    </location>
</feature>
<dbReference type="EMBL" id="MU006779">
    <property type="protein sequence ID" value="KAF2644281.1"/>
    <property type="molecule type" value="Genomic_DNA"/>
</dbReference>
<accession>A0A6A6SBS5</accession>